<dbReference type="PANTHER" id="PTHR43156">
    <property type="entry name" value="STAGE II SPORULATION PROTEIN E-RELATED"/>
    <property type="match status" value="1"/>
</dbReference>
<evidence type="ECO:0000259" key="2">
    <source>
        <dbReference type="PROSITE" id="PS50112"/>
    </source>
</evidence>
<dbReference type="PROSITE" id="PS50112">
    <property type="entry name" value="PAS"/>
    <property type="match status" value="1"/>
</dbReference>
<dbReference type="InterPro" id="IPR035965">
    <property type="entry name" value="PAS-like_dom_sf"/>
</dbReference>
<organism evidence="3 4">
    <name type="scientific">Streptomyces camponoticapitis</name>
    <dbReference type="NCBI Taxonomy" id="1616125"/>
    <lineage>
        <taxon>Bacteria</taxon>
        <taxon>Bacillati</taxon>
        <taxon>Actinomycetota</taxon>
        <taxon>Actinomycetes</taxon>
        <taxon>Kitasatosporales</taxon>
        <taxon>Streptomycetaceae</taxon>
        <taxon>Streptomyces</taxon>
    </lineage>
</organism>
<reference evidence="4" key="1">
    <citation type="journal article" date="2019" name="Int. J. Syst. Evol. Microbiol.">
        <title>The Global Catalogue of Microorganisms (GCM) 10K type strain sequencing project: providing services to taxonomists for standard genome sequencing and annotation.</title>
        <authorList>
            <consortium name="The Broad Institute Genomics Platform"/>
            <consortium name="The Broad Institute Genome Sequencing Center for Infectious Disease"/>
            <person name="Wu L."/>
            <person name="Ma J."/>
        </authorList>
    </citation>
    <scope>NUCLEOTIDE SEQUENCE [LARGE SCALE GENOMIC DNA]</scope>
    <source>
        <strain evidence="4">CGMCC 4.7275</strain>
    </source>
</reference>
<evidence type="ECO:0000313" key="4">
    <source>
        <dbReference type="Proteomes" id="UP000660265"/>
    </source>
</evidence>
<dbReference type="InterPro" id="IPR000014">
    <property type="entry name" value="PAS"/>
</dbReference>
<feature type="domain" description="PAS" evidence="2">
    <location>
        <begin position="37"/>
        <end position="82"/>
    </location>
</feature>
<gene>
    <name evidence="3" type="ORF">GCM10011583_35480</name>
</gene>
<dbReference type="InterPro" id="IPR003018">
    <property type="entry name" value="GAF"/>
</dbReference>
<dbReference type="Pfam" id="PF00989">
    <property type="entry name" value="PAS"/>
    <property type="match status" value="1"/>
</dbReference>
<dbReference type="InterPro" id="IPR052016">
    <property type="entry name" value="Bact_Sigma-Reg"/>
</dbReference>
<dbReference type="SUPFAM" id="SSF55785">
    <property type="entry name" value="PYP-like sensor domain (PAS domain)"/>
    <property type="match status" value="1"/>
</dbReference>
<dbReference type="Gene3D" id="3.30.450.40">
    <property type="match status" value="1"/>
</dbReference>
<dbReference type="SMART" id="SM00065">
    <property type="entry name" value="GAF"/>
    <property type="match status" value="1"/>
</dbReference>
<dbReference type="PANTHER" id="PTHR43156:SF2">
    <property type="entry name" value="STAGE II SPORULATION PROTEIN E"/>
    <property type="match status" value="1"/>
</dbReference>
<keyword evidence="4" id="KW-1185">Reference proteome</keyword>
<evidence type="ECO:0000256" key="1">
    <source>
        <dbReference type="ARBA" id="ARBA00022801"/>
    </source>
</evidence>
<name>A0ABQ2E8G1_9ACTN</name>
<accession>A0ABQ2E8G1</accession>
<dbReference type="SMART" id="SM00091">
    <property type="entry name" value="PAS"/>
    <property type="match status" value="1"/>
</dbReference>
<dbReference type="Proteomes" id="UP000660265">
    <property type="component" value="Unassembled WGS sequence"/>
</dbReference>
<dbReference type="InterPro" id="IPR013767">
    <property type="entry name" value="PAS_fold"/>
</dbReference>
<dbReference type="InterPro" id="IPR001932">
    <property type="entry name" value="PPM-type_phosphatase-like_dom"/>
</dbReference>
<dbReference type="EMBL" id="BMMV01000010">
    <property type="protein sequence ID" value="GGK00943.1"/>
    <property type="molecule type" value="Genomic_DNA"/>
</dbReference>
<dbReference type="InterPro" id="IPR036457">
    <property type="entry name" value="PPM-type-like_dom_sf"/>
</dbReference>
<proteinExistence type="predicted"/>
<dbReference type="Gene3D" id="3.60.40.10">
    <property type="entry name" value="PPM-type phosphatase domain"/>
    <property type="match status" value="1"/>
</dbReference>
<dbReference type="SUPFAM" id="SSF81606">
    <property type="entry name" value="PP2C-like"/>
    <property type="match status" value="1"/>
</dbReference>
<dbReference type="SUPFAM" id="SSF55781">
    <property type="entry name" value="GAF domain-like"/>
    <property type="match status" value="1"/>
</dbReference>
<dbReference type="SMART" id="SM00331">
    <property type="entry name" value="PP2C_SIG"/>
    <property type="match status" value="1"/>
</dbReference>
<evidence type="ECO:0000313" key="3">
    <source>
        <dbReference type="EMBL" id="GGK00943.1"/>
    </source>
</evidence>
<dbReference type="CDD" id="cd00130">
    <property type="entry name" value="PAS"/>
    <property type="match status" value="1"/>
</dbReference>
<protein>
    <recommendedName>
        <fullName evidence="2">PAS domain-containing protein</fullName>
    </recommendedName>
</protein>
<keyword evidence="1" id="KW-0378">Hydrolase</keyword>
<sequence length="594" mass="63735">MRAGAESSGEVWVMVEAKADDGGVPPMPAAHPGEVPDMVAAAVCVVDEGGAITWANVYAQRLLGRDAAALVGRDAHDLLHRDQHGQPLARASCRMTEAFLARDARAGSGWFERGDGSLVELAWLVAPCAPADGHADTMVIFTGLHPGLEGPGPSAELGPTLSELERLALLAETTTQLTSTLDTDEALRRLVRLVVPRVADWAVVDLITELDEVERAIVVHYEDGAFVTREELQGPMPPVPENSPMPLSRALRGAASTLVTPETYQGPPDTGVAIEQQRLFEETGMVSAAIAPIRGVRDVLGALTLGRSKGRAPLTGADLSLLDDLTRRTGLALDNARLYQRQRKVAETMQRHLLAQLPSVPGLQLTARYVPAPDDSQVGGDWYDAFTVADATTALVIGDVVGHDLDAAAGMAQVRSMLRAYAWTHHEPPSAIVQRLDASMTHLTGVPTATLVFGKMERNADGTWCLTWTNAGHPPPLLITHDGRADYLTEDHGLLLGTGLAPTRSDATLTLPPRSTLVLYTDGLVESRDRPIDHGLDQLRKHAASLAHRPLAAFTDLLLERAQSGGRRNDDDVAILALRTPEAETTHNLRSERP</sequence>
<dbReference type="Gene3D" id="3.30.450.20">
    <property type="entry name" value="PAS domain"/>
    <property type="match status" value="1"/>
</dbReference>
<dbReference type="InterPro" id="IPR029016">
    <property type="entry name" value="GAF-like_dom_sf"/>
</dbReference>
<comment type="caution">
    <text evidence="3">The sequence shown here is derived from an EMBL/GenBank/DDBJ whole genome shotgun (WGS) entry which is preliminary data.</text>
</comment>
<dbReference type="Pfam" id="PF07228">
    <property type="entry name" value="SpoIIE"/>
    <property type="match status" value="1"/>
</dbReference>
<dbReference type="Pfam" id="PF13492">
    <property type="entry name" value="GAF_3"/>
    <property type="match status" value="1"/>
</dbReference>